<keyword evidence="16" id="KW-0472">Membrane</keyword>
<evidence type="ECO:0000256" key="7">
    <source>
        <dbReference type="ARBA" id="ARBA00021726"/>
    </source>
</evidence>
<dbReference type="EMBL" id="AFWV01000004">
    <property type="protein sequence ID" value="EGV19191.1"/>
    <property type="molecule type" value="Genomic_DNA"/>
</dbReference>
<evidence type="ECO:0000256" key="14">
    <source>
        <dbReference type="ARBA" id="ARBA00022963"/>
    </source>
</evidence>
<dbReference type="EC" id="3.1.1.4" evidence="6 20"/>
<evidence type="ECO:0000313" key="23">
    <source>
        <dbReference type="Proteomes" id="UP000005459"/>
    </source>
</evidence>
<dbReference type="Proteomes" id="UP000005459">
    <property type="component" value="Unassembled WGS sequence"/>
</dbReference>
<dbReference type="Gene3D" id="2.40.230.10">
    <property type="entry name" value="Phospholipase A1"/>
    <property type="match status" value="1"/>
</dbReference>
<feature type="active site" description="Nucleophile" evidence="18">
    <location>
        <position position="234"/>
    </location>
</feature>
<comment type="function">
    <text evidence="20">Hydrolysis of phosphatidylcholine with phospholipase A2 (EC 3.1.1.4) and phospholipase A1 (EC 3.1.1.32) activities.</text>
</comment>
<proteinExistence type="inferred from homology"/>
<dbReference type="PANTHER" id="PTHR40457:SF1">
    <property type="entry name" value="PHOSPHOLIPASE A1"/>
    <property type="match status" value="1"/>
</dbReference>
<dbReference type="CDD" id="cd00541">
    <property type="entry name" value="OMPLA"/>
    <property type="match status" value="1"/>
</dbReference>
<evidence type="ECO:0000256" key="21">
    <source>
        <dbReference type="SAM" id="MobiDB-lite"/>
    </source>
</evidence>
<evidence type="ECO:0000313" key="22">
    <source>
        <dbReference type="EMBL" id="EGV19191.1"/>
    </source>
</evidence>
<comment type="subcellular location">
    <subcellularLocation>
        <location evidence="20">Cell outer membrane</location>
        <topology evidence="20">Multi-pass membrane protein</topology>
    </subcellularLocation>
    <text evidence="20">One of the very few enzymes located there.</text>
</comment>
<evidence type="ECO:0000256" key="1">
    <source>
        <dbReference type="ARBA" id="ARBA00000111"/>
    </source>
</evidence>
<dbReference type="InterPro" id="IPR003187">
    <property type="entry name" value="PLipase_A1"/>
</dbReference>
<evidence type="ECO:0000256" key="8">
    <source>
        <dbReference type="ARBA" id="ARBA00022452"/>
    </source>
</evidence>
<dbReference type="EC" id="3.1.1.32" evidence="5 20"/>
<dbReference type="PANTHER" id="PTHR40457">
    <property type="entry name" value="PHOSPHOLIPASE A1"/>
    <property type="match status" value="1"/>
</dbReference>
<reference evidence="22 23" key="1">
    <citation type="submission" date="2011-06" db="EMBL/GenBank/DDBJ databases">
        <title>The draft genome of Thiocapsa marina 5811.</title>
        <authorList>
            <consortium name="US DOE Joint Genome Institute (JGI-PGF)"/>
            <person name="Lucas S."/>
            <person name="Han J."/>
            <person name="Cheng J.-F."/>
            <person name="Goodwin L."/>
            <person name="Pitluck S."/>
            <person name="Peters L."/>
            <person name="Land M.L."/>
            <person name="Hauser L."/>
            <person name="Vogl K."/>
            <person name="Liu Z."/>
            <person name="Imhoff J."/>
            <person name="Thiel V."/>
            <person name="Frigaard N.-U."/>
            <person name="Bryant D."/>
            <person name="Woyke T.J."/>
        </authorList>
    </citation>
    <scope>NUCLEOTIDE SEQUENCE [LARGE SCALE GENOMIC DNA]</scope>
    <source>
        <strain evidence="22 23">5811</strain>
    </source>
</reference>
<keyword evidence="15 20" id="KW-0443">Lipid metabolism</keyword>
<keyword evidence="17 20" id="KW-0998">Cell outer membrane</keyword>
<evidence type="ECO:0000256" key="20">
    <source>
        <dbReference type="RuleBase" id="RU366027"/>
    </source>
</evidence>
<accession>F9U8T3</accession>
<feature type="binding site" description="in dimeric form" evidence="19">
    <location>
        <position position="242"/>
    </location>
    <ligand>
        <name>Ca(2+)</name>
        <dbReference type="ChEBI" id="CHEBI:29108"/>
        <label>1</label>
    </ligand>
</feature>
<feature type="compositionally biased region" description="Low complexity" evidence="21">
    <location>
        <begin position="76"/>
        <end position="91"/>
    </location>
</feature>
<dbReference type="OrthoDB" id="188433at2"/>
<protein>
    <recommendedName>
        <fullName evidence="7 20">Phospholipase A1</fullName>
        <ecNumber evidence="5 20">3.1.1.32</ecNumber>
        <ecNumber evidence="6 20">3.1.1.4</ecNumber>
    </recommendedName>
    <alternativeName>
        <fullName evidence="20">Phosphatidylcholine 1-acylhydrolase</fullName>
    </alternativeName>
</protein>
<feature type="binding site" description="in dimeric form" evidence="19">
    <location>
        <position position="196"/>
    </location>
    <ligand>
        <name>Ca(2+)</name>
        <dbReference type="ChEBI" id="CHEBI:29108"/>
        <label>1</label>
    </ligand>
</feature>
<organism evidence="22 23">
    <name type="scientific">Thiocapsa marina 5811</name>
    <dbReference type="NCBI Taxonomy" id="768671"/>
    <lineage>
        <taxon>Bacteria</taxon>
        <taxon>Pseudomonadati</taxon>
        <taxon>Pseudomonadota</taxon>
        <taxon>Gammaproteobacteria</taxon>
        <taxon>Chromatiales</taxon>
        <taxon>Chromatiaceae</taxon>
        <taxon>Thiocapsa</taxon>
    </lineage>
</organism>
<evidence type="ECO:0000256" key="15">
    <source>
        <dbReference type="ARBA" id="ARBA00023098"/>
    </source>
</evidence>
<dbReference type="GO" id="GO:0004623">
    <property type="term" value="F:phospholipase A2 activity"/>
    <property type="evidence" value="ECO:0007669"/>
    <property type="project" value="UniProtKB-EC"/>
</dbReference>
<dbReference type="RefSeq" id="WP_007192212.1">
    <property type="nucleotide sequence ID" value="NZ_AFWV01000004.1"/>
</dbReference>
<dbReference type="STRING" id="768671.ThimaDRAFT_1335"/>
<evidence type="ECO:0000256" key="19">
    <source>
        <dbReference type="PIRSR" id="PIRSR603187-2"/>
    </source>
</evidence>
<dbReference type="GO" id="GO:0016042">
    <property type="term" value="P:lipid catabolic process"/>
    <property type="evidence" value="ECO:0007669"/>
    <property type="project" value="UniProtKB-KW"/>
</dbReference>
<feature type="binding site" description="in dimeric form" evidence="19">
    <location>
        <position position="237"/>
    </location>
    <ligand>
        <name>Ca(2+)</name>
        <dbReference type="ChEBI" id="CHEBI:29108"/>
        <label>1</label>
    </ligand>
</feature>
<evidence type="ECO:0000256" key="10">
    <source>
        <dbReference type="ARBA" id="ARBA00022723"/>
    </source>
</evidence>
<keyword evidence="23" id="KW-1185">Reference proteome</keyword>
<evidence type="ECO:0000256" key="17">
    <source>
        <dbReference type="ARBA" id="ARBA00023237"/>
    </source>
</evidence>
<dbReference type="AlphaFoldDB" id="F9U8T3"/>
<comment type="cofactor">
    <cofactor evidence="20">
        <name>Ca(2+)</name>
        <dbReference type="ChEBI" id="CHEBI:29108"/>
    </cofactor>
    <text evidence="20">Binds 1 Ca(2+) ion per monomer. In the dimeric form the Ca(2+) is bound by different amino acids with binding of each Ca(2+) shared with ligands coming from each monomer. The Ca(2+) ion may have a role in catalysis.</text>
</comment>
<keyword evidence="8" id="KW-1134">Transmembrane beta strand</keyword>
<dbReference type="SUPFAM" id="SSF56931">
    <property type="entry name" value="Outer membrane phospholipase A (OMPLA)"/>
    <property type="match status" value="1"/>
</dbReference>
<dbReference type="GO" id="GO:0005509">
    <property type="term" value="F:calcium ion binding"/>
    <property type="evidence" value="ECO:0007669"/>
    <property type="project" value="TreeGrafter"/>
</dbReference>
<feature type="compositionally biased region" description="Polar residues" evidence="21">
    <location>
        <begin position="92"/>
        <end position="102"/>
    </location>
</feature>
<feature type="region of interest" description="Disordered" evidence="21">
    <location>
        <begin position="72"/>
        <end position="104"/>
    </location>
</feature>
<dbReference type="InterPro" id="IPR036541">
    <property type="entry name" value="PLipase_A1_sf"/>
</dbReference>
<keyword evidence="9" id="KW-0812">Transmembrane</keyword>
<evidence type="ECO:0000256" key="18">
    <source>
        <dbReference type="PIRSR" id="PIRSR603187-1"/>
    </source>
</evidence>
<keyword evidence="14 20" id="KW-0442">Lipid degradation</keyword>
<evidence type="ECO:0000256" key="6">
    <source>
        <dbReference type="ARBA" id="ARBA00013278"/>
    </source>
</evidence>
<evidence type="ECO:0000256" key="13">
    <source>
        <dbReference type="ARBA" id="ARBA00022837"/>
    </source>
</evidence>
<gene>
    <name evidence="22" type="ORF">ThimaDRAFT_1335</name>
</gene>
<keyword evidence="12 20" id="KW-0378">Hydrolase</keyword>
<dbReference type="eggNOG" id="COG2829">
    <property type="taxonomic scope" value="Bacteria"/>
</dbReference>
<keyword evidence="11" id="KW-0732">Signal</keyword>
<evidence type="ECO:0000256" key="16">
    <source>
        <dbReference type="ARBA" id="ARBA00023136"/>
    </source>
</evidence>
<dbReference type="GO" id="GO:0009279">
    <property type="term" value="C:cell outer membrane"/>
    <property type="evidence" value="ECO:0007669"/>
    <property type="project" value="UniProtKB-SubCell"/>
</dbReference>
<comment type="catalytic activity">
    <reaction evidence="2 20">
        <text>a 1,2-diacyl-sn-glycero-3-phosphocholine + H2O = a 1-acyl-sn-glycero-3-phosphocholine + a fatty acid + H(+)</text>
        <dbReference type="Rhea" id="RHEA:15801"/>
        <dbReference type="ChEBI" id="CHEBI:15377"/>
        <dbReference type="ChEBI" id="CHEBI:15378"/>
        <dbReference type="ChEBI" id="CHEBI:28868"/>
        <dbReference type="ChEBI" id="CHEBI:57643"/>
        <dbReference type="ChEBI" id="CHEBI:58168"/>
        <dbReference type="EC" id="3.1.1.4"/>
    </reaction>
</comment>
<dbReference type="GO" id="GO:0008970">
    <property type="term" value="F:phospholipase A1 activity"/>
    <property type="evidence" value="ECO:0007669"/>
    <property type="project" value="UniProtKB-EC"/>
</dbReference>
<evidence type="ECO:0000256" key="9">
    <source>
        <dbReference type="ARBA" id="ARBA00022692"/>
    </source>
</evidence>
<dbReference type="PATRIC" id="fig|768671.3.peg.1427"/>
<comment type="subunit">
    <text evidence="4 20">Homodimer; dimerization is reversible, and the dimeric form is the active one.</text>
</comment>
<dbReference type="PRINTS" id="PR01486">
    <property type="entry name" value="PHPHLIPASEA1"/>
</dbReference>
<dbReference type="Pfam" id="PF02253">
    <property type="entry name" value="PLA1"/>
    <property type="match status" value="1"/>
</dbReference>
<evidence type="ECO:0000256" key="11">
    <source>
        <dbReference type="ARBA" id="ARBA00022729"/>
    </source>
</evidence>
<feature type="binding site" description="in dimeric form" evidence="19">
    <location>
        <position position="277"/>
    </location>
    <ligand>
        <name>Ca(2+)</name>
        <dbReference type="ChEBI" id="CHEBI:29108"/>
        <label>1</label>
    </ligand>
</feature>
<evidence type="ECO:0000256" key="5">
    <source>
        <dbReference type="ARBA" id="ARBA00013179"/>
    </source>
</evidence>
<keyword evidence="10 19" id="KW-0479">Metal-binding</keyword>
<comment type="catalytic activity">
    <reaction evidence="1 20">
        <text>a 1,2-diacyl-sn-glycero-3-phosphocholine + H2O = a 2-acyl-sn-glycero-3-phosphocholine + a fatty acid + H(+)</text>
        <dbReference type="Rhea" id="RHEA:18689"/>
        <dbReference type="ChEBI" id="CHEBI:15377"/>
        <dbReference type="ChEBI" id="CHEBI:15378"/>
        <dbReference type="ChEBI" id="CHEBI:28868"/>
        <dbReference type="ChEBI" id="CHEBI:57643"/>
        <dbReference type="ChEBI" id="CHEBI:57875"/>
        <dbReference type="EC" id="3.1.1.32"/>
    </reaction>
</comment>
<evidence type="ECO:0000256" key="12">
    <source>
        <dbReference type="ARBA" id="ARBA00022801"/>
    </source>
</evidence>
<comment type="similarity">
    <text evidence="3 20">Belongs to the phospholipase A1 family.</text>
</comment>
<name>F9U8T3_9GAMM</name>
<evidence type="ECO:0000256" key="4">
    <source>
        <dbReference type="ARBA" id="ARBA00011702"/>
    </source>
</evidence>
<sequence length="363" mass="40483">MTLFQQLKGLGATALMAATLMQGGPVRADAPLPSIAECAGIQADQARLACYDRASGRLPVAVQASRDAAPERAAMVAPSAPASGGVAPGPSESRTPGETSSIDKAWAFDPGSSPYDISFYNPNYLLVGNYTDRINNRPFSPLFDALEVDEQDLDNTEARFQLSFKFRVWTTDDRRWGVWAAYSQMSQWQVYNDRISRPFRETNFMPELMVSFRPDISFGGFDWRLLNVGYNHQSNGRSDPISRSWDRLVASIGIERGNFALVLRPWVRIDDGDADDDNPDITDYYGYGDITAFYKWRDHSFTLMGRGNPSTDKGAAQFTWMLPQVLGPLRVYVRAFTGYGDSLIDYNWKQNTIGIGMALNDIL</sequence>
<feature type="active site" description="Proton acceptor" evidence="18">
    <location>
        <position position="232"/>
    </location>
</feature>
<evidence type="ECO:0000256" key="2">
    <source>
        <dbReference type="ARBA" id="ARBA00001604"/>
    </source>
</evidence>
<keyword evidence="13 19" id="KW-0106">Calcium</keyword>
<evidence type="ECO:0000256" key="3">
    <source>
        <dbReference type="ARBA" id="ARBA00010525"/>
    </source>
</evidence>